<keyword evidence="6" id="KW-0472">Membrane</keyword>
<gene>
    <name evidence="8" type="ORF">ZEAMMB73_Zm00001d006033</name>
</gene>
<dbReference type="PaxDb" id="4577-GRMZM2G177475_P01"/>
<keyword evidence="8" id="KW-0675">Receptor</keyword>
<dbReference type="EMBL" id="CM007648">
    <property type="protein sequence ID" value="ONM22577.1"/>
    <property type="molecule type" value="Genomic_DNA"/>
</dbReference>
<evidence type="ECO:0000256" key="6">
    <source>
        <dbReference type="ARBA" id="ARBA00023136"/>
    </source>
</evidence>
<keyword evidence="8" id="KW-0418">Kinase</keyword>
<dbReference type="GO" id="GO:0006952">
    <property type="term" value="P:defense response"/>
    <property type="evidence" value="ECO:0007669"/>
    <property type="project" value="UniProtKB-KW"/>
</dbReference>
<evidence type="ECO:0000256" key="1">
    <source>
        <dbReference type="ARBA" id="ARBA00004141"/>
    </source>
</evidence>
<comment type="subcellular location">
    <subcellularLocation>
        <location evidence="1">Membrane</location>
        <topology evidence="1">Multi-pass membrane protein</topology>
    </subcellularLocation>
</comment>
<evidence type="ECO:0000256" key="4">
    <source>
        <dbReference type="ARBA" id="ARBA00022821"/>
    </source>
</evidence>
<keyword evidence="7" id="KW-0568">Pathogenesis-related protein</keyword>
<sequence>MLLGVISLLLSQTARFISEICVPSSLFTSRFYICSESDYQDLLRNTDANQTALDKNMFGGQRLHVCGEVLVTQMSCSQPIEINGTGSGADCSLIAWGHEPFVSYEGLEQLHRFLFILGITHVLYSFVTVVLSMIKIYSWRKWETLAGPIAAEELKARRTKVMRRQSTFVFNNASHPWSKNKILIWMVKFLFCFLIFLWNRY</sequence>
<evidence type="ECO:0000256" key="3">
    <source>
        <dbReference type="ARBA" id="ARBA00022692"/>
    </source>
</evidence>
<evidence type="ECO:0000256" key="7">
    <source>
        <dbReference type="ARBA" id="ARBA00023265"/>
    </source>
</evidence>
<dbReference type="GO" id="GO:0016301">
    <property type="term" value="F:kinase activity"/>
    <property type="evidence" value="ECO:0007669"/>
    <property type="project" value="UniProtKB-KW"/>
</dbReference>
<protein>
    <submittedName>
        <fullName evidence="8">Inactive LRR receptor-like serine/threonine-protein kinase BIR2</fullName>
    </submittedName>
</protein>
<dbReference type="GO" id="GO:0016020">
    <property type="term" value="C:membrane"/>
    <property type="evidence" value="ECO:0007669"/>
    <property type="project" value="UniProtKB-SubCell"/>
</dbReference>
<dbReference type="PANTHER" id="PTHR31942:SF9">
    <property type="entry name" value="MLO-LIKE PROTEIN 4"/>
    <property type="match status" value="1"/>
</dbReference>
<reference evidence="8" key="1">
    <citation type="submission" date="2015-12" db="EMBL/GenBank/DDBJ databases">
        <title>Update maize B73 reference genome by single molecule sequencing technologies.</title>
        <authorList>
            <consortium name="Maize Genome Sequencing Project"/>
            <person name="Ware D."/>
        </authorList>
    </citation>
    <scope>NUCLEOTIDE SEQUENCE [LARGE SCALE GENOMIC DNA]</scope>
    <source>
        <tissue evidence="8">Seedling</tissue>
    </source>
</reference>
<keyword evidence="8" id="KW-0808">Transferase</keyword>
<dbReference type="InterPro" id="IPR004326">
    <property type="entry name" value="Mlo"/>
</dbReference>
<comment type="similarity">
    <text evidence="2">Belongs to the MLO family.</text>
</comment>
<organism evidence="8">
    <name type="scientific">Zea mays</name>
    <name type="common">Maize</name>
    <dbReference type="NCBI Taxonomy" id="4577"/>
    <lineage>
        <taxon>Eukaryota</taxon>
        <taxon>Viridiplantae</taxon>
        <taxon>Streptophyta</taxon>
        <taxon>Embryophyta</taxon>
        <taxon>Tracheophyta</taxon>
        <taxon>Spermatophyta</taxon>
        <taxon>Magnoliopsida</taxon>
        <taxon>Liliopsida</taxon>
        <taxon>Poales</taxon>
        <taxon>Poaceae</taxon>
        <taxon>PACMAD clade</taxon>
        <taxon>Panicoideae</taxon>
        <taxon>Andropogonodae</taxon>
        <taxon>Andropogoneae</taxon>
        <taxon>Tripsacinae</taxon>
        <taxon>Zea</taxon>
    </lineage>
</organism>
<evidence type="ECO:0000256" key="5">
    <source>
        <dbReference type="ARBA" id="ARBA00022989"/>
    </source>
</evidence>
<proteinExistence type="inferred from homology"/>
<evidence type="ECO:0000313" key="8">
    <source>
        <dbReference type="EMBL" id="ONM22577.1"/>
    </source>
</evidence>
<accession>A0A1D6ESA1</accession>
<evidence type="ECO:0000256" key="2">
    <source>
        <dbReference type="ARBA" id="ARBA00006574"/>
    </source>
</evidence>
<keyword evidence="5" id="KW-1133">Transmembrane helix</keyword>
<keyword evidence="3" id="KW-0812">Transmembrane</keyword>
<name>A0A1D6ESA1_MAIZE</name>
<dbReference type="Pfam" id="PF03094">
    <property type="entry name" value="Mlo"/>
    <property type="match status" value="1"/>
</dbReference>
<keyword evidence="4" id="KW-0611">Plant defense</keyword>
<dbReference type="PANTHER" id="PTHR31942">
    <property type="entry name" value="MLO-LIKE PROTEIN 1"/>
    <property type="match status" value="1"/>
</dbReference>
<dbReference type="AlphaFoldDB" id="A0A1D6ESA1"/>